<gene>
    <name evidence="1" type="ORF">UFOVP799_11</name>
</gene>
<sequence>MKTLKPLLASWGRSFLSASLATYVVVGFDAEALLYSGLAAIIPMVMRYLNPKDSAFGVKK</sequence>
<accession>A0A6J5NVR0</accession>
<evidence type="ECO:0008006" key="2">
    <source>
        <dbReference type="Google" id="ProtNLM"/>
    </source>
</evidence>
<protein>
    <recommendedName>
        <fullName evidence="2">Holin</fullName>
    </recommendedName>
</protein>
<organism evidence="1">
    <name type="scientific">uncultured Caudovirales phage</name>
    <dbReference type="NCBI Taxonomy" id="2100421"/>
    <lineage>
        <taxon>Viruses</taxon>
        <taxon>Duplodnaviria</taxon>
        <taxon>Heunggongvirae</taxon>
        <taxon>Uroviricota</taxon>
        <taxon>Caudoviricetes</taxon>
        <taxon>Peduoviridae</taxon>
        <taxon>Maltschvirus</taxon>
        <taxon>Maltschvirus maltsch</taxon>
    </lineage>
</organism>
<dbReference type="EMBL" id="LR796741">
    <property type="protein sequence ID" value="CAB4163077.1"/>
    <property type="molecule type" value="Genomic_DNA"/>
</dbReference>
<name>A0A6J5NVR0_9CAUD</name>
<evidence type="ECO:0000313" key="1">
    <source>
        <dbReference type="EMBL" id="CAB4163077.1"/>
    </source>
</evidence>
<reference evidence="1" key="1">
    <citation type="submission" date="2020-04" db="EMBL/GenBank/DDBJ databases">
        <authorList>
            <person name="Chiriac C."/>
            <person name="Salcher M."/>
            <person name="Ghai R."/>
            <person name="Kavagutti S V."/>
        </authorList>
    </citation>
    <scope>NUCLEOTIDE SEQUENCE</scope>
</reference>
<proteinExistence type="predicted"/>